<dbReference type="RefSeq" id="WP_065306867.1">
    <property type="nucleotide sequence ID" value="NZ_LOCQ01000046.1"/>
</dbReference>
<dbReference type="Pfam" id="PF00700">
    <property type="entry name" value="Flagellin_C"/>
    <property type="match status" value="1"/>
</dbReference>
<accession>A0A1A7C4F5</accession>
<comment type="function">
    <text evidence="3">Flagellin is the subunit protein which polymerizes to form the filaments of bacterial flagella.</text>
</comment>
<evidence type="ECO:0000256" key="1">
    <source>
        <dbReference type="ARBA" id="ARBA00005709"/>
    </source>
</evidence>
<dbReference type="OrthoDB" id="9796789at2"/>
<gene>
    <name evidence="6" type="ORF">ASR47_101787</name>
</gene>
<dbReference type="InterPro" id="IPR046358">
    <property type="entry name" value="Flagellin_C"/>
</dbReference>
<feature type="domain" description="Flagellin C-terminal" evidence="5">
    <location>
        <begin position="395"/>
        <end position="480"/>
    </location>
</feature>
<feature type="domain" description="Flagellin N-terminal" evidence="4">
    <location>
        <begin position="5"/>
        <end position="141"/>
    </location>
</feature>
<protein>
    <recommendedName>
        <fullName evidence="3">Flagellin</fullName>
    </recommendedName>
</protein>
<dbReference type="Proteomes" id="UP000092713">
    <property type="component" value="Unassembled WGS sequence"/>
</dbReference>
<dbReference type="EMBL" id="LOCQ01000046">
    <property type="protein sequence ID" value="OBV40587.1"/>
    <property type="molecule type" value="Genomic_DNA"/>
</dbReference>
<dbReference type="InterPro" id="IPR010810">
    <property type="entry name" value="Flagellin_hook_IN_motif"/>
</dbReference>
<dbReference type="AlphaFoldDB" id="A0A1A7C4F5"/>
<dbReference type="Pfam" id="PF00669">
    <property type="entry name" value="Flagellin_N"/>
    <property type="match status" value="1"/>
</dbReference>
<dbReference type="InterPro" id="IPR001492">
    <property type="entry name" value="Flagellin"/>
</dbReference>
<dbReference type="SUPFAM" id="SSF64518">
    <property type="entry name" value="Phase 1 flagellin"/>
    <property type="match status" value="1"/>
</dbReference>
<dbReference type="PRINTS" id="PR00207">
    <property type="entry name" value="FLAGELLIN"/>
</dbReference>
<keyword evidence="7" id="KW-1185">Reference proteome</keyword>
<evidence type="ECO:0000256" key="3">
    <source>
        <dbReference type="RuleBase" id="RU362073"/>
    </source>
</evidence>
<keyword evidence="3" id="KW-0964">Secreted</keyword>
<evidence type="ECO:0000259" key="4">
    <source>
        <dbReference type="Pfam" id="PF00669"/>
    </source>
</evidence>
<keyword evidence="2 3" id="KW-0975">Bacterial flagellum</keyword>
<evidence type="ECO:0000256" key="2">
    <source>
        <dbReference type="ARBA" id="ARBA00023143"/>
    </source>
</evidence>
<dbReference type="Gene3D" id="3.30.70.2120">
    <property type="match status" value="1"/>
</dbReference>
<dbReference type="GO" id="GO:0005576">
    <property type="term" value="C:extracellular region"/>
    <property type="evidence" value="ECO:0007669"/>
    <property type="project" value="UniProtKB-SubCell"/>
</dbReference>
<keyword evidence="6" id="KW-0966">Cell projection</keyword>
<organism evidence="6 7">
    <name type="scientific">Janthinobacterium psychrotolerans</name>
    <dbReference type="NCBI Taxonomy" id="1747903"/>
    <lineage>
        <taxon>Bacteria</taxon>
        <taxon>Pseudomonadati</taxon>
        <taxon>Pseudomonadota</taxon>
        <taxon>Betaproteobacteria</taxon>
        <taxon>Burkholderiales</taxon>
        <taxon>Oxalobacteraceae</taxon>
        <taxon>Janthinobacterium</taxon>
    </lineage>
</organism>
<comment type="caution">
    <text evidence="6">The sequence shown here is derived from an EMBL/GenBank/DDBJ whole genome shotgun (WGS) entry which is preliminary data.</text>
</comment>
<dbReference type="GO" id="GO:0005198">
    <property type="term" value="F:structural molecule activity"/>
    <property type="evidence" value="ECO:0007669"/>
    <property type="project" value="UniProtKB-UniRule"/>
</dbReference>
<reference evidence="6 7" key="1">
    <citation type="submission" date="2016-04" db="EMBL/GenBank/DDBJ databases">
        <title>Draft genome sequence of Janthinobacterium psychrotolerans sp. nov., isolated from freshwater sediments in Denmark.</title>
        <authorList>
            <person name="Gong X."/>
            <person name="Skrivergaard S."/>
            <person name="Korsgaard B.S."/>
            <person name="Schreiber L."/>
            <person name="Marshall I.P."/>
            <person name="Finster K."/>
            <person name="Schramm A."/>
        </authorList>
    </citation>
    <scope>NUCLEOTIDE SEQUENCE [LARGE SCALE GENOMIC DNA]</scope>
    <source>
        <strain evidence="6 7">S3-2</strain>
    </source>
</reference>
<dbReference type="Gene3D" id="1.20.1330.10">
    <property type="entry name" value="f41 fragment of flagellin, N-terminal domain"/>
    <property type="match status" value="2"/>
</dbReference>
<dbReference type="Pfam" id="PF07196">
    <property type="entry name" value="Flagellin_IN"/>
    <property type="match status" value="1"/>
</dbReference>
<sequence>MAAVINTNIASLNSQRNLGASQAALSTSLQRLSSGLRINSAKDDAAGLAISERFTSQIRGLDQARRNANDGVSLLQTAEGSLQSTGNILQRVRELSVQSANATNSAGDRKAIQQEVGQLLSEADRISQTSEFNGLKLLDGSFGTATFQVGANAGQTIQATTANFRTNNYGNNEVATTAPATTTAGTAYTAGSFDIQGLQSATITVKSGDSAQALATSVNGASEKTGVTATAKTEQSAKFVAGGVYALGLTSDNSTAANVTFTVGNPLNAAALASSVSAFNDVSASTGVSAKLNSTNDGLILTNTAGNNVTLKNNSTAAASTVVAASINAAGTVGTTATVGTGETATTMGYVSMNSDKGFSIGNVTSTNAVTAVGATLNSVSGIDVSTTKGASDALKILDSALAAVNNQRASFGALQSRFETAVTNLESTSENLSASRSRIQDTDFAAETAKLTRGQILQQAGTAMLAQANSLPNGVLSLLRGN</sequence>
<dbReference type="PANTHER" id="PTHR42792:SF2">
    <property type="entry name" value="FLAGELLIN"/>
    <property type="match status" value="1"/>
</dbReference>
<keyword evidence="6" id="KW-0969">Cilium</keyword>
<keyword evidence="6" id="KW-0282">Flagellum</keyword>
<evidence type="ECO:0000313" key="7">
    <source>
        <dbReference type="Proteomes" id="UP000092713"/>
    </source>
</evidence>
<proteinExistence type="inferred from homology"/>
<evidence type="ECO:0000313" key="6">
    <source>
        <dbReference type="EMBL" id="OBV40587.1"/>
    </source>
</evidence>
<evidence type="ECO:0000259" key="5">
    <source>
        <dbReference type="Pfam" id="PF00700"/>
    </source>
</evidence>
<dbReference type="InterPro" id="IPR001029">
    <property type="entry name" value="Flagellin_N"/>
</dbReference>
<dbReference type="PANTHER" id="PTHR42792">
    <property type="entry name" value="FLAGELLIN"/>
    <property type="match status" value="1"/>
</dbReference>
<comment type="similarity">
    <text evidence="1 3">Belongs to the bacterial flagellin family.</text>
</comment>
<dbReference type="STRING" id="1747903.ASR47_101787"/>
<comment type="subcellular location">
    <subcellularLocation>
        <location evidence="3">Secreted</location>
    </subcellularLocation>
    <subcellularLocation>
        <location evidence="3">Bacterial flagellum</location>
    </subcellularLocation>
</comment>
<dbReference type="GO" id="GO:0009288">
    <property type="term" value="C:bacterial-type flagellum"/>
    <property type="evidence" value="ECO:0007669"/>
    <property type="project" value="UniProtKB-SubCell"/>
</dbReference>
<dbReference type="PATRIC" id="fig|1747903.4.peg.4227"/>
<name>A0A1A7C4F5_9BURK</name>